<protein>
    <submittedName>
        <fullName evidence="1">Uncharacterized protein</fullName>
    </submittedName>
</protein>
<evidence type="ECO:0000313" key="1">
    <source>
        <dbReference type="EMBL" id="MCL7042618.1"/>
    </source>
</evidence>
<dbReference type="AlphaFoldDB" id="A0AA41VJX4"/>
<accession>A0AA41VJX4</accession>
<dbReference type="Proteomes" id="UP001177140">
    <property type="component" value="Unassembled WGS sequence"/>
</dbReference>
<proteinExistence type="predicted"/>
<comment type="caution">
    <text evidence="1">The sequence shown here is derived from an EMBL/GenBank/DDBJ whole genome shotgun (WGS) entry which is preliminary data.</text>
</comment>
<dbReference type="InterPro" id="IPR037735">
    <property type="entry name" value="AS8-like"/>
</dbReference>
<gene>
    <name evidence="1" type="ORF">MKW94_030879</name>
</gene>
<sequence length="115" mass="12692">MVLIIIKGVFRRYESWNPIHPTTRAFWGYGLGIRCGVGWGPVFGPEVIGYVGADCGIRFSVGITLAGIGISFPANFLLESPYKGTFGFIDLQSNTLPAMRNMIMDCWNQIVDGEK</sequence>
<organism evidence="1 2">
    <name type="scientific">Papaver nudicaule</name>
    <name type="common">Iceland poppy</name>
    <dbReference type="NCBI Taxonomy" id="74823"/>
    <lineage>
        <taxon>Eukaryota</taxon>
        <taxon>Viridiplantae</taxon>
        <taxon>Streptophyta</taxon>
        <taxon>Embryophyta</taxon>
        <taxon>Tracheophyta</taxon>
        <taxon>Spermatophyta</taxon>
        <taxon>Magnoliopsida</taxon>
        <taxon>Ranunculales</taxon>
        <taxon>Papaveraceae</taxon>
        <taxon>Papaveroideae</taxon>
        <taxon>Papaver</taxon>
    </lineage>
</organism>
<evidence type="ECO:0000313" key="2">
    <source>
        <dbReference type="Proteomes" id="UP001177140"/>
    </source>
</evidence>
<dbReference type="PANTHER" id="PTHR36778:SF1">
    <property type="entry name" value="CADMIUM-INDUCED PROTEIN AS8"/>
    <property type="match status" value="1"/>
</dbReference>
<dbReference type="PANTHER" id="PTHR36778">
    <property type="entry name" value="CADMIUM-INDUCED PROTEIN AS8"/>
    <property type="match status" value="1"/>
</dbReference>
<reference evidence="1" key="1">
    <citation type="submission" date="2022-03" db="EMBL/GenBank/DDBJ databases">
        <title>A functionally conserved STORR gene fusion in Papaver species that diverged 16.8 million years ago.</title>
        <authorList>
            <person name="Catania T."/>
        </authorList>
    </citation>
    <scope>NUCLEOTIDE SEQUENCE</scope>
    <source>
        <strain evidence="1">S-191538</strain>
    </source>
</reference>
<dbReference type="EMBL" id="JAJJMA010237435">
    <property type="protein sequence ID" value="MCL7042618.1"/>
    <property type="molecule type" value="Genomic_DNA"/>
</dbReference>
<name>A0AA41VJX4_PAPNU</name>
<keyword evidence="2" id="KW-1185">Reference proteome</keyword>